<keyword evidence="4" id="KW-0472">Membrane</keyword>
<keyword evidence="8" id="KW-1185">Reference proteome</keyword>
<feature type="domain" description="HTH araC/xylS-type" evidence="6">
    <location>
        <begin position="756"/>
        <end position="855"/>
    </location>
</feature>
<proteinExistence type="predicted"/>
<accession>A0A0T5VJC1</accession>
<feature type="chain" id="PRO_5006665173" evidence="5">
    <location>
        <begin position="19"/>
        <end position="861"/>
    </location>
</feature>
<feature type="transmembrane region" description="Helical" evidence="4">
    <location>
        <begin position="667"/>
        <end position="693"/>
    </location>
</feature>
<keyword evidence="5" id="KW-0732">Signal</keyword>
<reference evidence="7 8" key="1">
    <citation type="submission" date="2015-11" db="EMBL/GenBank/DDBJ databases">
        <title>Sequence of Pedobacter ginsenosidimutans.</title>
        <authorList>
            <person name="Carson E."/>
            <person name="Keyser V."/>
            <person name="Newman J."/>
            <person name="Miller J."/>
        </authorList>
    </citation>
    <scope>NUCLEOTIDE SEQUENCE [LARGE SCALE GENOMIC DNA]</scope>
    <source>
        <strain evidence="7 8">KACC 14530</strain>
    </source>
</reference>
<dbReference type="PROSITE" id="PS51257">
    <property type="entry name" value="PROKAR_LIPOPROTEIN"/>
    <property type="match status" value="1"/>
</dbReference>
<dbReference type="Gene3D" id="2.60.40.10">
    <property type="entry name" value="Immunoglobulins"/>
    <property type="match status" value="1"/>
</dbReference>
<evidence type="ECO:0000256" key="3">
    <source>
        <dbReference type="ARBA" id="ARBA00023163"/>
    </source>
</evidence>
<dbReference type="Pfam" id="PF07494">
    <property type="entry name" value="Reg_prop"/>
    <property type="match status" value="1"/>
</dbReference>
<dbReference type="Gene3D" id="1.10.10.60">
    <property type="entry name" value="Homeodomain-like"/>
    <property type="match status" value="1"/>
</dbReference>
<dbReference type="PROSITE" id="PS01124">
    <property type="entry name" value="HTH_ARAC_FAMILY_2"/>
    <property type="match status" value="1"/>
</dbReference>
<dbReference type="GO" id="GO:0043565">
    <property type="term" value="F:sequence-specific DNA binding"/>
    <property type="evidence" value="ECO:0007669"/>
    <property type="project" value="InterPro"/>
</dbReference>
<dbReference type="PANTHER" id="PTHR43280">
    <property type="entry name" value="ARAC-FAMILY TRANSCRIPTIONAL REGULATOR"/>
    <property type="match status" value="1"/>
</dbReference>
<dbReference type="InterPro" id="IPR015943">
    <property type="entry name" value="WD40/YVTN_repeat-like_dom_sf"/>
</dbReference>
<gene>
    <name evidence="7" type="ORF">ASU31_23210</name>
</gene>
<dbReference type="InterPro" id="IPR009057">
    <property type="entry name" value="Homeodomain-like_sf"/>
</dbReference>
<dbReference type="SUPFAM" id="SSF63829">
    <property type="entry name" value="Calcium-dependent phosphotriesterase"/>
    <property type="match status" value="1"/>
</dbReference>
<evidence type="ECO:0000313" key="7">
    <source>
        <dbReference type="EMBL" id="KRT13711.1"/>
    </source>
</evidence>
<evidence type="ECO:0000313" key="8">
    <source>
        <dbReference type="Proteomes" id="UP000051950"/>
    </source>
</evidence>
<dbReference type="Proteomes" id="UP000051950">
    <property type="component" value="Unassembled WGS sequence"/>
</dbReference>
<keyword evidence="4" id="KW-1133">Transmembrane helix</keyword>
<dbReference type="EMBL" id="LMZQ01000035">
    <property type="protein sequence ID" value="KRT13711.1"/>
    <property type="molecule type" value="Genomic_DNA"/>
</dbReference>
<evidence type="ECO:0000259" key="6">
    <source>
        <dbReference type="PROSITE" id="PS01124"/>
    </source>
</evidence>
<dbReference type="GO" id="GO:0003700">
    <property type="term" value="F:DNA-binding transcription factor activity"/>
    <property type="evidence" value="ECO:0007669"/>
    <property type="project" value="InterPro"/>
</dbReference>
<keyword evidence="4" id="KW-0812">Transmembrane</keyword>
<dbReference type="InterPro" id="IPR013783">
    <property type="entry name" value="Ig-like_fold"/>
</dbReference>
<evidence type="ECO:0000256" key="1">
    <source>
        <dbReference type="ARBA" id="ARBA00023015"/>
    </source>
</evidence>
<sequence>MKRTIFLISIFLFLFSCAKSQEFVFTPLNVLHGLSDNQVRYMLQLPDGRMVFKTTGNINIYDGAGFKYIHRDSQRRYPLKTYDGFYRIYLSGDSILWIKDYKELLRVDLRKEKYTQDLAGYFKKIGFPKPIDNFFMDTKQRLWLLIGDKLVLSDHTQEFELSQDQGRLQDVSAHEEKLYLFYSTGKVICYDLNSKRRLYSAAAYPGTHYARFGNTSLVVKGRNGFYQLRNGTHGGFFFFDLQKQAWRKILETEYTLNTLVVDAKGKASISCAKGIWIIDCFSSEKRYWPLLNKTDGSKLNTEISTLLYDKQGGFWLGTVNQGILYDHPERYIFKHIGASYFPGALLGDIMVKAFAEDVSGDIYLKCKSGFYRYKTALSNGNALEKIDVFSIPPPVRHKLEYPQMLVDYNIDHTAELTDSRGWKWIGTGDGLRLFKPSGEQHVFYTKDGLSNNFIQAILQDSHNNIWITTSYGINKVQIDSISGNVHFTSFDSNAGTLDGEYTNQAVYESLSGDLYFGGINGFSILKPSRLLQRKLPFKPVFTNLFLKGEKVEPGKSYGNRVILINSAPYIKKIQLDYDQNFLTFQFSALNYQNPSQTLYRYQLIGIDKSWRETFSRREDGVNGDGVLEISYTNLPHGNYKLRVMASNNNKEWNGPVSELDLTINAPWWQTLPAIICFVVLASVLISAAIFAYISHTRKSLERTHREELLLLRIRSLIDQQNVLLSEKENLPAAVEERSDASQSKIGLNQAESEFLERAMKLVEMNIEVTDYSVEQLSRDLNMDRTGLYRKLITLLDKSPSLFIRNVRLEKAAQLILEGKLNISEITERVGFSSSSYLGKCFFEQYGCRPSEYARKVKNQRH</sequence>
<dbReference type="OrthoDB" id="9809670at2"/>
<dbReference type="Pfam" id="PF07495">
    <property type="entry name" value="Y_Y_Y"/>
    <property type="match status" value="1"/>
</dbReference>
<organism evidence="7 8">
    <name type="scientific">Pedobacter ginsenosidimutans</name>
    <dbReference type="NCBI Taxonomy" id="687842"/>
    <lineage>
        <taxon>Bacteria</taxon>
        <taxon>Pseudomonadati</taxon>
        <taxon>Bacteroidota</taxon>
        <taxon>Sphingobacteriia</taxon>
        <taxon>Sphingobacteriales</taxon>
        <taxon>Sphingobacteriaceae</taxon>
        <taxon>Pedobacter</taxon>
    </lineage>
</organism>
<dbReference type="PANTHER" id="PTHR43280:SF2">
    <property type="entry name" value="HTH-TYPE TRANSCRIPTIONAL REGULATOR EXSA"/>
    <property type="match status" value="1"/>
</dbReference>
<dbReference type="STRING" id="687842.ASU31_23210"/>
<feature type="signal peptide" evidence="5">
    <location>
        <begin position="1"/>
        <end position="18"/>
    </location>
</feature>
<evidence type="ECO:0000256" key="5">
    <source>
        <dbReference type="SAM" id="SignalP"/>
    </source>
</evidence>
<dbReference type="SMART" id="SM00342">
    <property type="entry name" value="HTH_ARAC"/>
    <property type="match status" value="1"/>
</dbReference>
<dbReference type="Gene3D" id="2.130.10.10">
    <property type="entry name" value="YVTN repeat-like/Quinoprotein amine dehydrogenase"/>
    <property type="match status" value="3"/>
</dbReference>
<dbReference type="InterPro" id="IPR011123">
    <property type="entry name" value="Y_Y_Y"/>
</dbReference>
<dbReference type="SUPFAM" id="SSF46689">
    <property type="entry name" value="Homeodomain-like"/>
    <property type="match status" value="1"/>
</dbReference>
<keyword evidence="3" id="KW-0804">Transcription</keyword>
<dbReference type="AlphaFoldDB" id="A0A0T5VJC1"/>
<name>A0A0T5VJC1_9SPHI</name>
<dbReference type="InterPro" id="IPR011110">
    <property type="entry name" value="Reg_prop"/>
</dbReference>
<keyword evidence="1" id="KW-0805">Transcription regulation</keyword>
<evidence type="ECO:0000256" key="4">
    <source>
        <dbReference type="SAM" id="Phobius"/>
    </source>
</evidence>
<evidence type="ECO:0000256" key="2">
    <source>
        <dbReference type="ARBA" id="ARBA00023125"/>
    </source>
</evidence>
<protein>
    <submittedName>
        <fullName evidence="7">Transcriptional regulator</fullName>
    </submittedName>
</protein>
<dbReference type="Pfam" id="PF12833">
    <property type="entry name" value="HTH_18"/>
    <property type="match status" value="1"/>
</dbReference>
<comment type="caution">
    <text evidence="7">The sequence shown here is derived from an EMBL/GenBank/DDBJ whole genome shotgun (WGS) entry which is preliminary data.</text>
</comment>
<keyword evidence="2" id="KW-0238">DNA-binding</keyword>
<dbReference type="InterPro" id="IPR018060">
    <property type="entry name" value="HTH_AraC"/>
</dbReference>